<keyword evidence="4" id="KW-0808">Transferase</keyword>
<evidence type="ECO:0000256" key="2">
    <source>
        <dbReference type="ARBA" id="ARBA00007067"/>
    </source>
</evidence>
<evidence type="ECO:0000256" key="3">
    <source>
        <dbReference type="ARBA" id="ARBA00022490"/>
    </source>
</evidence>
<dbReference type="PANTHER" id="PTHR34874:SF3">
    <property type="entry name" value="SULFURTRANSFERASE TUSD"/>
    <property type="match status" value="1"/>
</dbReference>
<comment type="similarity">
    <text evidence="2">Belongs to the DsrE/TusD family.</text>
</comment>
<dbReference type="PANTHER" id="PTHR34874">
    <property type="entry name" value="PROTEIN YCHN"/>
    <property type="match status" value="1"/>
</dbReference>
<dbReference type="GO" id="GO:0097163">
    <property type="term" value="F:sulfur carrier activity"/>
    <property type="evidence" value="ECO:0007669"/>
    <property type="project" value="TreeGrafter"/>
</dbReference>
<evidence type="ECO:0000256" key="1">
    <source>
        <dbReference type="ARBA" id="ARBA00004496"/>
    </source>
</evidence>
<evidence type="ECO:0000313" key="6">
    <source>
        <dbReference type="Proteomes" id="UP000237647"/>
    </source>
</evidence>
<dbReference type="Proteomes" id="UP000237647">
    <property type="component" value="Unassembled WGS sequence"/>
</dbReference>
<dbReference type="InterPro" id="IPR027396">
    <property type="entry name" value="DsrEFH-like"/>
</dbReference>
<sequence>MEYGLLVMGAPYTSPAPHSALRFAHTLLARGHQIGGVFFYHEGVHNASALMAPPQDELNLHKAWVELHNAHQVPLDVCIAAALRRGIMSEAEAKRHGKASFNLEAPFELTGLGQLLTLQQRCDRLITFA</sequence>
<dbReference type="NCBIfam" id="NF001237">
    <property type="entry name" value="PRK00207.1"/>
    <property type="match status" value="1"/>
</dbReference>
<proteinExistence type="inferred from homology"/>
<dbReference type="NCBIfam" id="TIGR03012">
    <property type="entry name" value="sulf_tusD_dsrE"/>
    <property type="match status" value="1"/>
</dbReference>
<dbReference type="RefSeq" id="WP_106373991.1">
    <property type="nucleotide sequence ID" value="NZ_PVTK01000002.1"/>
</dbReference>
<keyword evidence="6" id="KW-1185">Reference proteome</keyword>
<dbReference type="Gene3D" id="3.40.1260.10">
    <property type="entry name" value="DsrEFH-like"/>
    <property type="match status" value="1"/>
</dbReference>
<dbReference type="GO" id="GO:0016783">
    <property type="term" value="F:sulfurtransferase activity"/>
    <property type="evidence" value="ECO:0007669"/>
    <property type="project" value="InterPro"/>
</dbReference>
<accession>A0A2T0V5W3</accession>
<comment type="subcellular location">
    <subcellularLocation>
        <location evidence="1">Cytoplasm</location>
    </subcellularLocation>
</comment>
<dbReference type="OrthoDB" id="9787483at2"/>
<gene>
    <name evidence="5" type="ORF">B0H98_102109</name>
</gene>
<dbReference type="InterPro" id="IPR017463">
    <property type="entry name" value="Sulphur_relay_TusD/DsrE"/>
</dbReference>
<dbReference type="GO" id="GO:0002143">
    <property type="term" value="P:tRNA wobble position uridine thiolation"/>
    <property type="evidence" value="ECO:0007669"/>
    <property type="project" value="TreeGrafter"/>
</dbReference>
<dbReference type="EMBL" id="PVTK01000002">
    <property type="protein sequence ID" value="PRY65585.1"/>
    <property type="molecule type" value="Genomic_DNA"/>
</dbReference>
<reference evidence="5 6" key="1">
    <citation type="submission" date="2018-03" db="EMBL/GenBank/DDBJ databases">
        <title>Genomic Encyclopedia of Type Strains, Phase III (KMG-III): the genomes of soil and plant-associated and newly described type strains.</title>
        <authorList>
            <person name="Whitman W."/>
        </authorList>
    </citation>
    <scope>NUCLEOTIDE SEQUENCE [LARGE SCALE GENOMIC DNA]</scope>
    <source>
        <strain evidence="5 6">CGMCC 1.12152</strain>
    </source>
</reference>
<protein>
    <submittedName>
        <fullName evidence="5">tRNA 2-thiouridine synthesizing protein D</fullName>
    </submittedName>
</protein>
<dbReference type="Pfam" id="PF02635">
    <property type="entry name" value="DsrE"/>
    <property type="match status" value="1"/>
</dbReference>
<keyword evidence="3" id="KW-0963">Cytoplasm</keyword>
<dbReference type="AlphaFoldDB" id="A0A2T0V5W3"/>
<evidence type="ECO:0000313" key="5">
    <source>
        <dbReference type="EMBL" id="PRY65585.1"/>
    </source>
</evidence>
<dbReference type="GO" id="GO:1990228">
    <property type="term" value="C:sulfurtransferase complex"/>
    <property type="evidence" value="ECO:0007669"/>
    <property type="project" value="TreeGrafter"/>
</dbReference>
<dbReference type="FunFam" id="3.40.1260.10:FF:000001">
    <property type="entry name" value="Sulfurtransferase TusD"/>
    <property type="match status" value="1"/>
</dbReference>
<dbReference type="SUPFAM" id="SSF75169">
    <property type="entry name" value="DsrEFH-like"/>
    <property type="match status" value="1"/>
</dbReference>
<organism evidence="5 6">
    <name type="scientific">Vreelandella songnenensis</name>
    <dbReference type="NCBI Taxonomy" id="1176243"/>
    <lineage>
        <taxon>Bacteria</taxon>
        <taxon>Pseudomonadati</taxon>
        <taxon>Pseudomonadota</taxon>
        <taxon>Gammaproteobacteria</taxon>
        <taxon>Oceanospirillales</taxon>
        <taxon>Halomonadaceae</taxon>
        <taxon>Vreelandella</taxon>
    </lineage>
</organism>
<evidence type="ECO:0000256" key="4">
    <source>
        <dbReference type="ARBA" id="ARBA00022679"/>
    </source>
</evidence>
<name>A0A2T0V5W3_9GAMM</name>
<comment type="caution">
    <text evidence="5">The sequence shown here is derived from an EMBL/GenBank/DDBJ whole genome shotgun (WGS) entry which is preliminary data.</text>
</comment>
<dbReference type="InterPro" id="IPR003787">
    <property type="entry name" value="Sulphur_relay_DsrE/F-like"/>
</dbReference>